<dbReference type="CDD" id="cd16321">
    <property type="entry name" value="MraZ_C"/>
    <property type="match status" value="1"/>
</dbReference>
<dbReference type="PROSITE" id="PS51740">
    <property type="entry name" value="SPOVT_ABRB"/>
    <property type="match status" value="2"/>
</dbReference>
<keyword evidence="5 7" id="KW-0238">DNA-binding</keyword>
<feature type="domain" description="SpoVT-AbrB" evidence="8">
    <location>
        <begin position="6"/>
        <end position="54"/>
    </location>
</feature>
<keyword evidence="10" id="KW-1185">Reference proteome</keyword>
<keyword evidence="2 7" id="KW-0963">Cytoplasm</keyword>
<dbReference type="InterPro" id="IPR037914">
    <property type="entry name" value="SpoVT-AbrB_sf"/>
</dbReference>
<dbReference type="GO" id="GO:0005737">
    <property type="term" value="C:cytoplasm"/>
    <property type="evidence" value="ECO:0007669"/>
    <property type="project" value="UniProtKB-UniRule"/>
</dbReference>
<dbReference type="InterPro" id="IPR035642">
    <property type="entry name" value="MraZ_N"/>
</dbReference>
<evidence type="ECO:0000259" key="8">
    <source>
        <dbReference type="PROSITE" id="PS51740"/>
    </source>
</evidence>
<evidence type="ECO:0000256" key="1">
    <source>
        <dbReference type="ARBA" id="ARBA00013860"/>
    </source>
</evidence>
<dbReference type="InterPro" id="IPR007159">
    <property type="entry name" value="SpoVT-AbrB_dom"/>
</dbReference>
<dbReference type="InterPro" id="IPR003444">
    <property type="entry name" value="MraZ"/>
</dbReference>
<dbReference type="Pfam" id="PF02381">
    <property type="entry name" value="MraZ"/>
    <property type="match status" value="2"/>
</dbReference>
<dbReference type="AlphaFoldDB" id="A0A419VVE9"/>
<dbReference type="PANTHER" id="PTHR34701:SF1">
    <property type="entry name" value="TRANSCRIPTIONAL REGULATOR MRAZ"/>
    <property type="match status" value="1"/>
</dbReference>
<dbReference type="HAMAP" id="MF_01008">
    <property type="entry name" value="MraZ"/>
    <property type="match status" value="1"/>
</dbReference>
<dbReference type="EMBL" id="RAPN01000005">
    <property type="protein sequence ID" value="RKD86091.1"/>
    <property type="molecule type" value="Genomic_DNA"/>
</dbReference>
<dbReference type="GO" id="GO:0009295">
    <property type="term" value="C:nucleoid"/>
    <property type="evidence" value="ECO:0007669"/>
    <property type="project" value="UniProtKB-SubCell"/>
</dbReference>
<sequence>MNFSAEKSATFDEKGRVVLPADYKNEMGGSIPGARLAIEIDPYEKCLNIYPMEAWERRLAGFTEKLNPNNRAHSRLLDMLYRNFKIIQVPDSCRMNFPNNFLEKVGIKKDVVFVGQGQRIRLWDVDQFDQYLNSMEDFSTMFEKEFGGNVDL</sequence>
<dbReference type="InterPro" id="IPR035644">
    <property type="entry name" value="MraZ_C"/>
</dbReference>
<evidence type="ECO:0000256" key="4">
    <source>
        <dbReference type="ARBA" id="ARBA00023015"/>
    </source>
</evidence>
<dbReference type="Proteomes" id="UP000283387">
    <property type="component" value="Unassembled WGS sequence"/>
</dbReference>
<keyword evidence="3" id="KW-0677">Repeat</keyword>
<name>A0A419VVE9_9BACT</name>
<dbReference type="InterPro" id="IPR038619">
    <property type="entry name" value="MraZ_sf"/>
</dbReference>
<comment type="caution">
    <text evidence="9">The sequence shown here is derived from an EMBL/GenBank/DDBJ whole genome shotgun (WGS) entry which is preliminary data.</text>
</comment>
<evidence type="ECO:0000256" key="6">
    <source>
        <dbReference type="ARBA" id="ARBA00023163"/>
    </source>
</evidence>
<dbReference type="CDD" id="cd16320">
    <property type="entry name" value="MraZ_N"/>
    <property type="match status" value="1"/>
</dbReference>
<keyword evidence="4 7" id="KW-0805">Transcription regulation</keyword>
<dbReference type="GO" id="GO:0000976">
    <property type="term" value="F:transcription cis-regulatory region binding"/>
    <property type="evidence" value="ECO:0007669"/>
    <property type="project" value="TreeGrafter"/>
</dbReference>
<dbReference type="PANTHER" id="PTHR34701">
    <property type="entry name" value="TRANSCRIPTIONAL REGULATOR MRAZ"/>
    <property type="match status" value="1"/>
</dbReference>
<evidence type="ECO:0000313" key="9">
    <source>
        <dbReference type="EMBL" id="RKD86091.1"/>
    </source>
</evidence>
<dbReference type="OrthoDB" id="9807753at2"/>
<evidence type="ECO:0000256" key="5">
    <source>
        <dbReference type="ARBA" id="ARBA00023125"/>
    </source>
</evidence>
<evidence type="ECO:0000256" key="7">
    <source>
        <dbReference type="HAMAP-Rule" id="MF_01008"/>
    </source>
</evidence>
<evidence type="ECO:0000313" key="10">
    <source>
        <dbReference type="Proteomes" id="UP000283387"/>
    </source>
</evidence>
<accession>A0A419VVE9</accession>
<dbReference type="SUPFAM" id="SSF89447">
    <property type="entry name" value="AbrB/MazE/MraZ-like"/>
    <property type="match status" value="1"/>
</dbReference>
<dbReference type="GO" id="GO:0003700">
    <property type="term" value="F:DNA-binding transcription factor activity"/>
    <property type="evidence" value="ECO:0007669"/>
    <property type="project" value="UniProtKB-UniRule"/>
</dbReference>
<comment type="similarity">
    <text evidence="7">Belongs to the MraZ family.</text>
</comment>
<organism evidence="9 10">
    <name type="scientific">Mangrovibacterium diazotrophicum</name>
    <dbReference type="NCBI Taxonomy" id="1261403"/>
    <lineage>
        <taxon>Bacteria</taxon>
        <taxon>Pseudomonadati</taxon>
        <taxon>Bacteroidota</taxon>
        <taxon>Bacteroidia</taxon>
        <taxon>Marinilabiliales</taxon>
        <taxon>Prolixibacteraceae</taxon>
        <taxon>Mangrovibacterium</taxon>
    </lineage>
</organism>
<reference evidence="9 10" key="1">
    <citation type="submission" date="2018-09" db="EMBL/GenBank/DDBJ databases">
        <title>Genomic Encyclopedia of Archaeal and Bacterial Type Strains, Phase II (KMG-II): from individual species to whole genera.</title>
        <authorList>
            <person name="Goeker M."/>
        </authorList>
    </citation>
    <scope>NUCLEOTIDE SEQUENCE [LARGE SCALE GENOMIC DNA]</scope>
    <source>
        <strain evidence="9 10">DSM 27148</strain>
    </source>
</reference>
<keyword evidence="6 7" id="KW-0804">Transcription</keyword>
<dbReference type="Gene3D" id="3.40.1550.20">
    <property type="entry name" value="Transcriptional regulator MraZ domain"/>
    <property type="match status" value="1"/>
</dbReference>
<comment type="subcellular location">
    <subcellularLocation>
        <location evidence="7">Cytoplasm</location>
        <location evidence="7">Nucleoid</location>
    </subcellularLocation>
</comment>
<proteinExistence type="inferred from homology"/>
<gene>
    <name evidence="7" type="primary">mraZ</name>
    <name evidence="9" type="ORF">BC643_4407</name>
</gene>
<dbReference type="RefSeq" id="WP_120275421.1">
    <property type="nucleotide sequence ID" value="NZ_RAPN01000005.1"/>
</dbReference>
<protein>
    <recommendedName>
        <fullName evidence="1 7">Transcriptional regulator MraZ</fullName>
    </recommendedName>
</protein>
<feature type="domain" description="SpoVT-AbrB" evidence="8">
    <location>
        <begin position="84"/>
        <end position="127"/>
    </location>
</feature>
<dbReference type="GO" id="GO:2000143">
    <property type="term" value="P:negative regulation of DNA-templated transcription initiation"/>
    <property type="evidence" value="ECO:0007669"/>
    <property type="project" value="TreeGrafter"/>
</dbReference>
<evidence type="ECO:0000256" key="2">
    <source>
        <dbReference type="ARBA" id="ARBA00022490"/>
    </source>
</evidence>
<evidence type="ECO:0000256" key="3">
    <source>
        <dbReference type="ARBA" id="ARBA00022737"/>
    </source>
</evidence>
<comment type="subunit">
    <text evidence="7">Forms oligomers.</text>
</comment>
<dbReference type="InterPro" id="IPR020603">
    <property type="entry name" value="MraZ_dom"/>
</dbReference>